<evidence type="ECO:0000313" key="7">
    <source>
        <dbReference type="Proteomes" id="UP000681075"/>
    </source>
</evidence>
<dbReference type="Gene3D" id="3.40.640.10">
    <property type="entry name" value="Type I PLP-dependent aspartate aminotransferase-like (Major domain)"/>
    <property type="match status" value="1"/>
</dbReference>
<evidence type="ECO:0000256" key="3">
    <source>
        <dbReference type="ARBA" id="ARBA00022898"/>
    </source>
</evidence>
<comment type="subunit">
    <text evidence="5">Homodimer.</text>
</comment>
<dbReference type="GO" id="GO:0030170">
    <property type="term" value="F:pyridoxal phosphate binding"/>
    <property type="evidence" value="ECO:0007669"/>
    <property type="project" value="UniProtKB-UniRule"/>
</dbReference>
<dbReference type="EC" id="3.7.1.3" evidence="4 5"/>
<dbReference type="GO" id="GO:0043420">
    <property type="term" value="P:anthranilate metabolic process"/>
    <property type="evidence" value="ECO:0007669"/>
    <property type="project" value="TreeGrafter"/>
</dbReference>
<dbReference type="GO" id="GO:0009435">
    <property type="term" value="P:NAD+ biosynthetic process"/>
    <property type="evidence" value="ECO:0007669"/>
    <property type="project" value="UniProtKB-UniRule"/>
</dbReference>
<protein>
    <recommendedName>
        <fullName evidence="4 5">Kynureninase</fullName>
        <ecNumber evidence="4 5">3.7.1.3</ecNumber>
    </recommendedName>
</protein>
<dbReference type="InterPro" id="IPR015421">
    <property type="entry name" value="PyrdxlP-dep_Trfase_major"/>
</dbReference>
<dbReference type="SUPFAM" id="SSF53383">
    <property type="entry name" value="PLP-dependent transferases"/>
    <property type="match status" value="1"/>
</dbReference>
<dbReference type="PIRSF" id="PIRSF038800">
    <property type="entry name" value="KYNU"/>
    <property type="match status" value="1"/>
</dbReference>
<comment type="catalytic activity">
    <reaction evidence="5">
        <text>3-hydroxy-L-kynurenine + H2O = 3-hydroxyanthranilate + L-alanine + H(+)</text>
        <dbReference type="Rhea" id="RHEA:25143"/>
        <dbReference type="ChEBI" id="CHEBI:15377"/>
        <dbReference type="ChEBI" id="CHEBI:15378"/>
        <dbReference type="ChEBI" id="CHEBI:36559"/>
        <dbReference type="ChEBI" id="CHEBI:57972"/>
        <dbReference type="ChEBI" id="CHEBI:58125"/>
        <dbReference type="EC" id="3.7.1.3"/>
    </reaction>
</comment>
<evidence type="ECO:0000313" key="6">
    <source>
        <dbReference type="EMBL" id="GIL39142.1"/>
    </source>
</evidence>
<comment type="similarity">
    <text evidence="5">Belongs to the kynureninase family.</text>
</comment>
<dbReference type="PANTHER" id="PTHR14084:SF0">
    <property type="entry name" value="KYNURENINASE"/>
    <property type="match status" value="1"/>
</dbReference>
<dbReference type="Pfam" id="PF22580">
    <property type="entry name" value="KYNU_C"/>
    <property type="match status" value="1"/>
</dbReference>
<dbReference type="EMBL" id="BOPV01000001">
    <property type="protein sequence ID" value="GIL39142.1"/>
    <property type="molecule type" value="Genomic_DNA"/>
</dbReference>
<evidence type="ECO:0000256" key="1">
    <source>
        <dbReference type="ARBA" id="ARBA00022642"/>
    </source>
</evidence>
<dbReference type="GO" id="GO:0005737">
    <property type="term" value="C:cytoplasm"/>
    <property type="evidence" value="ECO:0007669"/>
    <property type="project" value="UniProtKB-UniRule"/>
</dbReference>
<dbReference type="GO" id="GO:0019441">
    <property type="term" value="P:L-tryptophan catabolic process to kynurenine"/>
    <property type="evidence" value="ECO:0007669"/>
    <property type="project" value="TreeGrafter"/>
</dbReference>
<dbReference type="AlphaFoldDB" id="A0A8S8XAT1"/>
<keyword evidence="7" id="KW-1185">Reference proteome</keyword>
<accession>A0A8S8XAT1</accession>
<dbReference type="PANTHER" id="PTHR14084">
    <property type="entry name" value="KYNURENINASE"/>
    <property type="match status" value="1"/>
</dbReference>
<organism evidence="6 7">
    <name type="scientific">Roseiterribacter gracilis</name>
    <dbReference type="NCBI Taxonomy" id="2812848"/>
    <lineage>
        <taxon>Bacteria</taxon>
        <taxon>Pseudomonadati</taxon>
        <taxon>Pseudomonadota</taxon>
        <taxon>Alphaproteobacteria</taxon>
        <taxon>Rhodospirillales</taxon>
        <taxon>Roseiterribacteraceae</taxon>
        <taxon>Roseiterribacter</taxon>
    </lineage>
</organism>
<dbReference type="RefSeq" id="WP_420242240.1">
    <property type="nucleotide sequence ID" value="NZ_BOPV01000001.1"/>
</dbReference>
<reference evidence="6" key="1">
    <citation type="submission" date="2021-02" db="EMBL/GenBank/DDBJ databases">
        <title>Genome sequence of Rhodospirillales sp. strain TMPK1 isolated from soil.</title>
        <authorList>
            <person name="Nakai R."/>
            <person name="Kusada H."/>
            <person name="Tamaki H."/>
        </authorList>
    </citation>
    <scope>NUCLEOTIDE SEQUENCE</scope>
    <source>
        <strain evidence="6">TMPK1</strain>
    </source>
</reference>
<proteinExistence type="inferred from homology"/>
<keyword evidence="1 5" id="KW-0662">Pyridine nucleotide biosynthesis</keyword>
<dbReference type="Proteomes" id="UP000681075">
    <property type="component" value="Unassembled WGS sequence"/>
</dbReference>
<name>A0A8S8XAT1_9PROT</name>
<evidence type="ECO:0000256" key="4">
    <source>
        <dbReference type="NCBIfam" id="TIGR01814"/>
    </source>
</evidence>
<dbReference type="InterPro" id="IPR010111">
    <property type="entry name" value="Kynureninase"/>
</dbReference>
<dbReference type="NCBIfam" id="TIGR01814">
    <property type="entry name" value="kynureninase"/>
    <property type="match status" value="1"/>
</dbReference>
<keyword evidence="2 5" id="KW-0378">Hydrolase</keyword>
<comment type="caution">
    <text evidence="6">The sequence shown here is derived from an EMBL/GenBank/DDBJ whole genome shotgun (WGS) entry which is preliminary data.</text>
</comment>
<gene>
    <name evidence="6" type="primary">kynU</name>
    <name evidence="6" type="ORF">TMPK1_13790</name>
</gene>
<dbReference type="Gene3D" id="3.90.1150.10">
    <property type="entry name" value="Aspartate Aminotransferase, domain 1"/>
    <property type="match status" value="1"/>
</dbReference>
<comment type="pathway">
    <text evidence="5">Cofactor biosynthesis; NAD(+) biosynthesis; quinolinate from L-kynurenine: step 2/3.</text>
</comment>
<dbReference type="InterPro" id="IPR015424">
    <property type="entry name" value="PyrdxlP-dep_Trfase"/>
</dbReference>
<evidence type="ECO:0000256" key="5">
    <source>
        <dbReference type="PIRNR" id="PIRNR038800"/>
    </source>
</evidence>
<keyword evidence="3 5" id="KW-0663">Pyridoxal phosphate</keyword>
<dbReference type="GO" id="GO:0030429">
    <property type="term" value="F:kynureninase activity"/>
    <property type="evidence" value="ECO:0007669"/>
    <property type="project" value="UniProtKB-UniRule"/>
</dbReference>
<dbReference type="InterPro" id="IPR015422">
    <property type="entry name" value="PyrdxlP-dep_Trfase_small"/>
</dbReference>
<comment type="catalytic activity">
    <reaction evidence="5">
        <text>L-kynurenine + H2O = anthranilate + L-alanine + H(+)</text>
        <dbReference type="Rhea" id="RHEA:16813"/>
        <dbReference type="ChEBI" id="CHEBI:15377"/>
        <dbReference type="ChEBI" id="CHEBI:15378"/>
        <dbReference type="ChEBI" id="CHEBI:16567"/>
        <dbReference type="ChEBI" id="CHEBI:57959"/>
        <dbReference type="ChEBI" id="CHEBI:57972"/>
        <dbReference type="EC" id="3.7.1.3"/>
    </reaction>
</comment>
<sequence>MSTITTRAEALALDRTDQLGTLREAFDLPTGIYLDGNSLGPLPRVTREALQHAVEIEWGNDLIRSWTKHGWIELPQQIGAQIARLIGAKPHEVVAADSTSVNLFKLGAAALRLQTGRRVILSEPGNFPTDLYILQGLTGFTPGAELRTVEPAKLEAAMDDQLALLVLTHTHYKSGQVHDMARLTAAAQKRGALVLWDLSHSAGVLDVDLNGCNADFAIGCGYKYLNGGPGAPAFLFVAERHQAKIASPLSGWMGHASPFDFTDDYAAAPGIDRFLCGTPQVLGMRALHAGLSVLEQVKPRQLQDKARRLGQIFLERVLEAGDGSLRLLSPRDPAQRGGHVSFAHEDGYAIVQALIARDIVGDFRAPDALRFGFAPTFLRYVDAWDAAEALLEIVATKSYDDARFRTRAAVT</sequence>
<evidence type="ECO:0000256" key="2">
    <source>
        <dbReference type="ARBA" id="ARBA00022801"/>
    </source>
</evidence>
<comment type="function">
    <text evidence="5">Catalyzes the cleavage of L-kynurenine (L-Kyn) and L-3-hydroxykynurenine (L-3OHKyn) into anthranilic acid (AA) and 3-hydroxyanthranilic acid (3-OHAA), respectively.</text>
</comment>
<comment type="pathway">
    <text evidence="5">Amino-acid degradation; L-kynurenine degradation; L-alanine and anthranilate from L-kynurenine: step 1/1.</text>
</comment>
<comment type="cofactor">
    <cofactor evidence="5">
        <name>pyridoxal 5'-phosphate</name>
        <dbReference type="ChEBI" id="CHEBI:597326"/>
    </cofactor>
</comment>